<keyword evidence="2" id="KW-1133">Transmembrane helix</keyword>
<evidence type="ECO:0000313" key="4">
    <source>
        <dbReference type="Proteomes" id="UP001596122"/>
    </source>
</evidence>
<feature type="region of interest" description="Disordered" evidence="1">
    <location>
        <begin position="1"/>
        <end position="23"/>
    </location>
</feature>
<gene>
    <name evidence="3" type="ORF">ACFPJ6_12360</name>
</gene>
<proteinExistence type="predicted"/>
<evidence type="ECO:0000313" key="3">
    <source>
        <dbReference type="EMBL" id="MFC5381584.1"/>
    </source>
</evidence>
<evidence type="ECO:0000256" key="1">
    <source>
        <dbReference type="SAM" id="MobiDB-lite"/>
    </source>
</evidence>
<keyword evidence="2" id="KW-0472">Membrane</keyword>
<feature type="transmembrane region" description="Helical" evidence="2">
    <location>
        <begin position="153"/>
        <end position="170"/>
    </location>
</feature>
<sequence>MSTTHHQHTGTAPEGTESGRTARRPVPVAKVVAGLAAAVVSGAAVYAVGLPSGVEIFRTDLADLTLPAALLVTLVLGSVVGIASARAPWRVVDIVVASVLGVAGGLLFSVWNAVAYPLVSAAVVPPVSAWYVGVWLLPGVLGGLVIRKPGAAVYTELVAAALSALIGSSWGFSVVWYGLLQGLGAELVLALFLYRSFRLPVALLAGAGAGVVVGVLDSILYYPELVPVLQLAYVGLAVVSGVVIAGLGSWALTRALARTGALAPLRSGRDVERV</sequence>
<dbReference type="Pfam" id="PF09819">
    <property type="entry name" value="ABC_cobalt"/>
    <property type="match status" value="1"/>
</dbReference>
<feature type="transmembrane region" description="Helical" evidence="2">
    <location>
        <begin position="176"/>
        <end position="194"/>
    </location>
</feature>
<feature type="transmembrane region" description="Helical" evidence="2">
    <location>
        <begin position="201"/>
        <end position="222"/>
    </location>
</feature>
<comment type="caution">
    <text evidence="3">The sequence shown here is derived from an EMBL/GenBank/DDBJ whole genome shotgun (WGS) entry which is preliminary data.</text>
</comment>
<protein>
    <submittedName>
        <fullName evidence="3">ECF transporter S component</fullName>
    </submittedName>
</protein>
<dbReference type="Proteomes" id="UP001596122">
    <property type="component" value="Unassembled WGS sequence"/>
</dbReference>
<dbReference type="InterPro" id="IPR017195">
    <property type="entry name" value="ABC_thiamin-permease_prd"/>
</dbReference>
<feature type="transmembrane region" description="Helical" evidence="2">
    <location>
        <begin position="28"/>
        <end position="48"/>
    </location>
</feature>
<reference evidence="4" key="1">
    <citation type="journal article" date="2019" name="Int. J. Syst. Evol. Microbiol.">
        <title>The Global Catalogue of Microorganisms (GCM) 10K type strain sequencing project: providing services to taxonomists for standard genome sequencing and annotation.</title>
        <authorList>
            <consortium name="The Broad Institute Genomics Platform"/>
            <consortium name="The Broad Institute Genome Sequencing Center for Infectious Disease"/>
            <person name="Wu L."/>
            <person name="Ma J."/>
        </authorList>
    </citation>
    <scope>NUCLEOTIDE SEQUENCE [LARGE SCALE GENOMIC DNA]</scope>
    <source>
        <strain evidence="4">CCUG 43114</strain>
    </source>
</reference>
<keyword evidence="2" id="KW-0812">Transmembrane</keyword>
<feature type="transmembrane region" description="Helical" evidence="2">
    <location>
        <begin position="94"/>
        <end position="116"/>
    </location>
</feature>
<organism evidence="3 4">
    <name type="scientific">Aquipuribacter nitratireducens</name>
    <dbReference type="NCBI Taxonomy" id="650104"/>
    <lineage>
        <taxon>Bacteria</taxon>
        <taxon>Bacillati</taxon>
        <taxon>Actinomycetota</taxon>
        <taxon>Actinomycetes</taxon>
        <taxon>Micrococcales</taxon>
        <taxon>Intrasporangiaceae</taxon>
        <taxon>Aquipuribacter</taxon>
    </lineage>
</organism>
<accession>A0ABW0GPN0</accession>
<feature type="transmembrane region" description="Helical" evidence="2">
    <location>
        <begin position="128"/>
        <end position="146"/>
    </location>
</feature>
<evidence type="ECO:0000256" key="2">
    <source>
        <dbReference type="SAM" id="Phobius"/>
    </source>
</evidence>
<feature type="transmembrane region" description="Helical" evidence="2">
    <location>
        <begin position="68"/>
        <end position="87"/>
    </location>
</feature>
<name>A0ABW0GPN0_9MICO</name>
<dbReference type="RefSeq" id="WP_340269502.1">
    <property type="nucleotide sequence ID" value="NZ_JBBEOG010000004.1"/>
</dbReference>
<dbReference type="EMBL" id="JBHSLD010000009">
    <property type="protein sequence ID" value="MFC5381584.1"/>
    <property type="molecule type" value="Genomic_DNA"/>
</dbReference>
<keyword evidence="4" id="KW-1185">Reference proteome</keyword>
<feature type="transmembrane region" description="Helical" evidence="2">
    <location>
        <begin position="228"/>
        <end position="252"/>
    </location>
</feature>